<keyword evidence="1" id="KW-0802">TPR repeat</keyword>
<dbReference type="SMART" id="SM00028">
    <property type="entry name" value="TPR"/>
    <property type="match status" value="2"/>
</dbReference>
<dbReference type="Gene3D" id="1.25.40.10">
    <property type="entry name" value="Tetratricopeptide repeat domain"/>
    <property type="match status" value="1"/>
</dbReference>
<dbReference type="EMBL" id="BAND01000016">
    <property type="protein sequence ID" value="GAJ28240.1"/>
    <property type="molecule type" value="Genomic_DNA"/>
</dbReference>
<evidence type="ECO:0000313" key="3">
    <source>
        <dbReference type="Proteomes" id="UP000019760"/>
    </source>
</evidence>
<dbReference type="Proteomes" id="UP000019760">
    <property type="component" value="Unassembled WGS sequence"/>
</dbReference>
<dbReference type="InterPro" id="IPR019734">
    <property type="entry name" value="TPR_rpt"/>
</dbReference>
<dbReference type="SUPFAM" id="SSF48452">
    <property type="entry name" value="TPR-like"/>
    <property type="match status" value="1"/>
</dbReference>
<comment type="caution">
    <text evidence="2">The sequence shown here is derived from an EMBL/GenBank/DDBJ whole genome shotgun (WGS) entry which is preliminary data.</text>
</comment>
<dbReference type="RefSeq" id="WP_052511677.1">
    <property type="nucleotide sequence ID" value="NZ_BAND01000016.1"/>
</dbReference>
<dbReference type="Pfam" id="PF14559">
    <property type="entry name" value="TPR_19"/>
    <property type="match status" value="1"/>
</dbReference>
<organism evidence="2 3">
    <name type="scientific">Acidomonas methanolica NBRC 104435</name>
    <dbReference type="NCBI Taxonomy" id="1231351"/>
    <lineage>
        <taxon>Bacteria</taxon>
        <taxon>Pseudomonadati</taxon>
        <taxon>Pseudomonadota</taxon>
        <taxon>Alphaproteobacteria</taxon>
        <taxon>Acetobacterales</taxon>
        <taxon>Acetobacteraceae</taxon>
        <taxon>Acidomonas</taxon>
    </lineage>
</organism>
<dbReference type="InterPro" id="IPR011990">
    <property type="entry name" value="TPR-like_helical_dom_sf"/>
</dbReference>
<evidence type="ECO:0000256" key="1">
    <source>
        <dbReference type="PROSITE-ProRule" id="PRU00339"/>
    </source>
</evidence>
<evidence type="ECO:0008006" key="4">
    <source>
        <dbReference type="Google" id="ProtNLM"/>
    </source>
</evidence>
<reference evidence="3" key="1">
    <citation type="journal article" date="2014" name="FEMS Microbiol. Lett.">
        <title>Draft Genomic DNA Sequence of the Facultatively Methylotrophic Bacterium Acidomonas methanolica type strain MB58.</title>
        <authorList>
            <person name="Higashiura N."/>
            <person name="Hadano H."/>
            <person name="Hirakawa H."/>
            <person name="Matsutani M."/>
            <person name="Takabe S."/>
            <person name="Matsushita K."/>
            <person name="Azuma Y."/>
        </authorList>
    </citation>
    <scope>NUCLEOTIDE SEQUENCE [LARGE SCALE GENOMIC DNA]</scope>
    <source>
        <strain evidence="3">MB58</strain>
    </source>
</reference>
<protein>
    <recommendedName>
        <fullName evidence="4">Tetratricopeptide repeat protein</fullName>
    </recommendedName>
</protein>
<reference evidence="2 3" key="2">
    <citation type="journal article" date="2014" name="FEMS Microbiol. Lett.">
        <title>Draft genomic DNA sequence of the facultatively methylotrophic bacterium Acidomonas methanolica type strain MB58.</title>
        <authorList>
            <person name="Higashiura N."/>
            <person name="Hadano H."/>
            <person name="Hirakawa H."/>
            <person name="Matsutani M."/>
            <person name="Takabe S."/>
            <person name="Matsushita K."/>
            <person name="Azuma Y."/>
        </authorList>
    </citation>
    <scope>NUCLEOTIDE SEQUENCE [LARGE SCALE GENOMIC DNA]</scope>
    <source>
        <strain evidence="2 3">MB58</strain>
    </source>
</reference>
<feature type="repeat" description="TPR" evidence="1">
    <location>
        <begin position="110"/>
        <end position="143"/>
    </location>
</feature>
<dbReference type="OrthoDB" id="7272872at2"/>
<dbReference type="PROSITE" id="PS50005">
    <property type="entry name" value="TPR"/>
    <property type="match status" value="1"/>
</dbReference>
<name>A0A023D3C1_ACIMT</name>
<sequence>MPKPDPLAKAEAELKQAPGVAEARSLEAQAENLRQSHLQAMVRLLGAQAESALSHHDFRAAEQAASDAIVLQPDQPILRRERARIRAAAGDFQDAIADLGVAVQGDAGDVVAWQMLADIEAQRHDYRAAVAALDQALTLDPHLQGGAALRRKLVLLRDGQPA</sequence>
<proteinExistence type="predicted"/>
<accession>A0A023D3C1</accession>
<dbReference type="AlphaFoldDB" id="A0A023D3C1"/>
<evidence type="ECO:0000313" key="2">
    <source>
        <dbReference type="EMBL" id="GAJ28240.1"/>
    </source>
</evidence>
<keyword evidence="3" id="KW-1185">Reference proteome</keyword>
<gene>
    <name evidence="2" type="ORF">Amme_016_023</name>
</gene>